<evidence type="ECO:0000256" key="2">
    <source>
        <dbReference type="ARBA" id="ARBA00006257"/>
    </source>
</evidence>
<evidence type="ECO:0000256" key="7">
    <source>
        <dbReference type="ARBA" id="ARBA00022795"/>
    </source>
</evidence>
<dbReference type="InterPro" id="IPR005838">
    <property type="entry name" value="T3SS_IM_P"/>
</dbReference>
<dbReference type="PANTHER" id="PTHR30587">
    <property type="entry name" value="FLAGELLAR BIOSYNTHETIC PROTEIN FLIP"/>
    <property type="match status" value="1"/>
</dbReference>
<dbReference type="NCBIfam" id="NF009438">
    <property type="entry name" value="PRK12797.1"/>
    <property type="match status" value="1"/>
</dbReference>
<feature type="transmembrane region" description="Helical" evidence="13">
    <location>
        <begin position="96"/>
        <end position="126"/>
    </location>
</feature>
<dbReference type="PROSITE" id="PS01060">
    <property type="entry name" value="FLIP_1"/>
    <property type="match status" value="1"/>
</dbReference>
<keyword evidence="12 13" id="KW-1006">Bacterial flagellum protein export</keyword>
<evidence type="ECO:0000313" key="15">
    <source>
        <dbReference type="Proteomes" id="UP001320119"/>
    </source>
</evidence>
<dbReference type="InterPro" id="IPR005837">
    <property type="entry name" value="FliP"/>
</dbReference>
<dbReference type="AlphaFoldDB" id="A0AAN1WJU4"/>
<keyword evidence="14" id="KW-0282">Flagellum</keyword>
<dbReference type="Proteomes" id="UP001320119">
    <property type="component" value="Chromosome"/>
</dbReference>
<sequence length="297" mass="32560">MILPSSMPASLRFLCKQPHLILGLILVAVCYWAIESAEAQAQTPPDPSTEAERIEEVSGLNSAAAPLGFAPVPAMPVLTVSGAPNGQKDYSVTLQVLLLMTALSFIPAMLMTMTSFTRIIIVFSILRQALGLQQSPSNQILIGLSLFLTFFIMSPILEKIYDEAYLPYAHEQIDAREALARAQDPMRAFMIAQTRESDLALFFRIAKREPVANTQEIPFSILMPAFLTSELKTAFQIGFIIFIPFLVIDIVVASILMAMGMMMLSPLIISLPFKIMLFVLVDGWALIIGTLAASFGV</sequence>
<evidence type="ECO:0000256" key="3">
    <source>
        <dbReference type="ARBA" id="ARBA00021714"/>
    </source>
</evidence>
<evidence type="ECO:0000256" key="11">
    <source>
        <dbReference type="ARBA" id="ARBA00023143"/>
    </source>
</evidence>
<evidence type="ECO:0000256" key="8">
    <source>
        <dbReference type="ARBA" id="ARBA00022927"/>
    </source>
</evidence>
<evidence type="ECO:0000256" key="6">
    <source>
        <dbReference type="ARBA" id="ARBA00022692"/>
    </source>
</evidence>
<keyword evidence="4 13" id="KW-0813">Transport</keyword>
<keyword evidence="14" id="KW-0966">Cell projection</keyword>
<gene>
    <name evidence="13" type="primary">fliP</name>
    <name evidence="14" type="ORF">MARGE09_P3149</name>
</gene>
<evidence type="ECO:0000313" key="14">
    <source>
        <dbReference type="EMBL" id="BCD98948.1"/>
    </source>
</evidence>
<dbReference type="PROSITE" id="PS01061">
    <property type="entry name" value="FLIP_2"/>
    <property type="match status" value="1"/>
</dbReference>
<evidence type="ECO:0000256" key="13">
    <source>
        <dbReference type="RuleBase" id="RU362069"/>
    </source>
</evidence>
<keyword evidence="5 13" id="KW-1003">Cell membrane</keyword>
<evidence type="ECO:0000256" key="1">
    <source>
        <dbReference type="ARBA" id="ARBA00003663"/>
    </source>
</evidence>
<dbReference type="PANTHER" id="PTHR30587:SF0">
    <property type="entry name" value="FLAGELLAR BIOSYNTHETIC PROTEIN FLIP"/>
    <property type="match status" value="1"/>
</dbReference>
<keyword evidence="10 13" id="KW-0472">Membrane</keyword>
<dbReference type="NCBIfam" id="TIGR01103">
    <property type="entry name" value="fliP"/>
    <property type="match status" value="1"/>
</dbReference>
<keyword evidence="8 13" id="KW-0653">Protein transport</keyword>
<dbReference type="EMBL" id="AP023086">
    <property type="protein sequence ID" value="BCD98948.1"/>
    <property type="molecule type" value="Genomic_DNA"/>
</dbReference>
<name>A0AAN1WJU4_9GAMM</name>
<keyword evidence="6 13" id="KW-0812">Transmembrane</keyword>
<comment type="function">
    <text evidence="1 13">Plays a role in the flagellum-specific transport system.</text>
</comment>
<evidence type="ECO:0000256" key="9">
    <source>
        <dbReference type="ARBA" id="ARBA00022989"/>
    </source>
</evidence>
<dbReference type="GO" id="GO:0009425">
    <property type="term" value="C:bacterial-type flagellum basal body"/>
    <property type="evidence" value="ECO:0007669"/>
    <property type="project" value="UniProtKB-SubCell"/>
</dbReference>
<evidence type="ECO:0000256" key="12">
    <source>
        <dbReference type="ARBA" id="ARBA00023225"/>
    </source>
</evidence>
<keyword evidence="9 13" id="KW-1133">Transmembrane helix</keyword>
<keyword evidence="7 13" id="KW-1005">Bacterial flagellum biogenesis</keyword>
<feature type="transmembrane region" description="Helical" evidence="13">
    <location>
        <begin position="237"/>
        <end position="263"/>
    </location>
</feature>
<evidence type="ECO:0000256" key="10">
    <source>
        <dbReference type="ARBA" id="ARBA00023136"/>
    </source>
</evidence>
<evidence type="ECO:0000256" key="5">
    <source>
        <dbReference type="ARBA" id="ARBA00022475"/>
    </source>
</evidence>
<proteinExistence type="inferred from homology"/>
<accession>A0AAN1WJU4</accession>
<keyword evidence="14" id="KW-0969">Cilium</keyword>
<keyword evidence="15" id="KW-1185">Reference proteome</keyword>
<feature type="transmembrane region" description="Helical" evidence="13">
    <location>
        <begin position="138"/>
        <end position="157"/>
    </location>
</feature>
<dbReference type="PRINTS" id="PR01302">
    <property type="entry name" value="TYPE3IMPPROT"/>
</dbReference>
<reference evidence="14 15" key="1">
    <citation type="journal article" date="2022" name="IScience">
        <title>An ultrasensitive nanofiber-based assay for enzymatic hydrolysis and deep-sea microbial degradation of cellulose.</title>
        <authorList>
            <person name="Tsudome M."/>
            <person name="Tachioka M."/>
            <person name="Miyazaki M."/>
            <person name="Uchimura K."/>
            <person name="Tsuda M."/>
            <person name="Takaki Y."/>
            <person name="Deguchi S."/>
        </authorList>
    </citation>
    <scope>NUCLEOTIDE SEQUENCE [LARGE SCALE GENOMIC DNA]</scope>
    <source>
        <strain evidence="14 15">GE09</strain>
    </source>
</reference>
<dbReference type="GO" id="GO:0044781">
    <property type="term" value="P:bacterial-type flagellum organization"/>
    <property type="evidence" value="ECO:0007669"/>
    <property type="project" value="UniProtKB-UniRule"/>
</dbReference>
<dbReference type="PRINTS" id="PR00951">
    <property type="entry name" value="FLGBIOSNFLIP"/>
</dbReference>
<feature type="transmembrane region" description="Helical" evidence="13">
    <location>
        <begin position="275"/>
        <end position="295"/>
    </location>
</feature>
<dbReference type="GO" id="GO:0009306">
    <property type="term" value="P:protein secretion"/>
    <property type="evidence" value="ECO:0007669"/>
    <property type="project" value="UniProtKB-UniRule"/>
</dbReference>
<comment type="similarity">
    <text evidence="2 13">Belongs to the FliP/MopC/SpaP family.</text>
</comment>
<dbReference type="Pfam" id="PF00813">
    <property type="entry name" value="FliP"/>
    <property type="match status" value="1"/>
</dbReference>
<dbReference type="GO" id="GO:0005886">
    <property type="term" value="C:plasma membrane"/>
    <property type="evidence" value="ECO:0007669"/>
    <property type="project" value="UniProtKB-SubCell"/>
</dbReference>
<keyword evidence="11" id="KW-0975">Bacterial flagellum</keyword>
<dbReference type="KEGG" id="marq:MARGE09_P3149"/>
<organism evidence="14 15">
    <name type="scientific">Marinagarivorans cellulosilyticus</name>
    <dbReference type="NCBI Taxonomy" id="2721545"/>
    <lineage>
        <taxon>Bacteria</taxon>
        <taxon>Pseudomonadati</taxon>
        <taxon>Pseudomonadota</taxon>
        <taxon>Gammaproteobacteria</taxon>
        <taxon>Cellvibrionales</taxon>
        <taxon>Cellvibrionaceae</taxon>
        <taxon>Marinagarivorans</taxon>
    </lineage>
</organism>
<comment type="subcellular location">
    <subcellularLocation>
        <location evidence="13">Cell membrane</location>
        <topology evidence="13">Multi-pass membrane protein</topology>
    </subcellularLocation>
    <subcellularLocation>
        <location evidence="13">Bacterial flagellum basal body</location>
    </subcellularLocation>
</comment>
<evidence type="ECO:0000256" key="4">
    <source>
        <dbReference type="ARBA" id="ARBA00022448"/>
    </source>
</evidence>
<protein>
    <recommendedName>
        <fullName evidence="3 13">Flagellar biosynthetic protein FliP</fullName>
    </recommendedName>
</protein>